<dbReference type="InterPro" id="IPR053291">
    <property type="entry name" value="Ommatidial_diff-associated"/>
</dbReference>
<evidence type="ECO:0000256" key="2">
    <source>
        <dbReference type="SAM" id="Phobius"/>
    </source>
</evidence>
<feature type="transmembrane region" description="Helical" evidence="2">
    <location>
        <begin position="12"/>
        <end position="33"/>
    </location>
</feature>
<keyword evidence="2" id="KW-0472">Membrane</keyword>
<sequence>MGCKFKIRLNSLSSIWYTFGVLLLQIYLLYLGFERYRLYLDVKWPQHQYPKLWLTTYMILYSSCIPLSMLFFIVGFFKSGNLTGDREQLGAITINVCEKSDNTFQSCCCNIFHFIRKIYRNFLPFPQLLHLSMAFCQLIAQQIMLAQMYRFGFANTSDIIHTEFDFIYKRSNQLALNLPVGDTRLQGFRITSEELSFFPISPNLLPILMHTKLFGIPLEFVNLIIALLALGQRYPKLFWKTNEPFALIFSFFMIIHATAITYGYFSFSILYRIQETNRYNIRPLTIGLPISSSRNLIFYHPVSLIFLFVFDLKIMLLAPVALHLYGLSKYRISLLTIKEKISLLHNKLSTSINGNGYYNTNNQDSPTYQDPNTTLCCDGYGPHMLAILVLVLTAISQCPTIYALMILHQYENKTILLHCIIVRVAYLFIWIILWLFLTLKKNWQFNVTHPVNEIINLQNAQKILNLTNEQGDSQDKRTLSSKLKNSMLIMQGDYMYLTNDVVMKQSVISLVHKNKVENGMLVPKHKTSPIIKRVIESDRPSPLPGHRAYDYNQQNLYGSRSGSQVQLNNGPLIATHVRMSPGKDQIKSINNPHYGMASSAYNTAKTNSFVNSGDGTERNFVNTFGTLQRPPRGIMGVSSDDVGTLRSHHAMLQNQHIGSMPERQVSSIRYSPNRQRQQSFDPKLPGVSIYGTYNRNQGAGLTTRPINPILNKQTTQYASNKEVVGNKILTPQPITKSAHPGIYGDVLVNNKSIENTSFMQSASYLNRENNYGNYGYNKGILNNHPQGLSNISLKNSDDKYDTNFYGHIQESNISKGRKPNIGDNQQQQSREDNNHNGKTEYATSIV</sequence>
<keyword evidence="2" id="KW-0812">Transmembrane</keyword>
<organism evidence="3 4">
    <name type="scientific">Parastrongyloides trichosuri</name>
    <name type="common">Possum-specific nematode worm</name>
    <dbReference type="NCBI Taxonomy" id="131310"/>
    <lineage>
        <taxon>Eukaryota</taxon>
        <taxon>Metazoa</taxon>
        <taxon>Ecdysozoa</taxon>
        <taxon>Nematoda</taxon>
        <taxon>Chromadorea</taxon>
        <taxon>Rhabditida</taxon>
        <taxon>Tylenchina</taxon>
        <taxon>Panagrolaimomorpha</taxon>
        <taxon>Strongyloidoidea</taxon>
        <taxon>Strongyloididae</taxon>
        <taxon>Parastrongyloides</taxon>
    </lineage>
</organism>
<feature type="transmembrane region" description="Helical" evidence="2">
    <location>
        <begin position="414"/>
        <end position="437"/>
    </location>
</feature>
<name>A0A0N4ZW89_PARTI</name>
<feature type="transmembrane region" description="Helical" evidence="2">
    <location>
        <begin position="304"/>
        <end position="325"/>
    </location>
</feature>
<keyword evidence="2" id="KW-1133">Transmembrane helix</keyword>
<keyword evidence="3" id="KW-1185">Reference proteome</keyword>
<evidence type="ECO:0000313" key="3">
    <source>
        <dbReference type="Proteomes" id="UP000038045"/>
    </source>
</evidence>
<evidence type="ECO:0000313" key="4">
    <source>
        <dbReference type="WBParaSite" id="PTRK_0001292300.1"/>
    </source>
</evidence>
<proteinExistence type="predicted"/>
<dbReference type="AlphaFoldDB" id="A0A0N4ZW89"/>
<dbReference type="PANTHER" id="PTHR21579">
    <property type="entry name" value="PROTEIN TINCAR"/>
    <property type="match status" value="1"/>
</dbReference>
<protein>
    <submittedName>
        <fullName evidence="4">Nucleoporin NDC1</fullName>
    </submittedName>
</protein>
<evidence type="ECO:0000256" key="1">
    <source>
        <dbReference type="SAM" id="MobiDB-lite"/>
    </source>
</evidence>
<dbReference type="PANTHER" id="PTHR21579:SF20">
    <property type="entry name" value="PROTEIN TINCAR"/>
    <property type="match status" value="1"/>
</dbReference>
<feature type="region of interest" description="Disordered" evidence="1">
    <location>
        <begin position="809"/>
        <end position="846"/>
    </location>
</feature>
<feature type="compositionally biased region" description="Basic and acidic residues" evidence="1">
    <location>
        <begin position="829"/>
        <end position="838"/>
    </location>
</feature>
<accession>A0A0N4ZW89</accession>
<feature type="transmembrane region" description="Helical" evidence="2">
    <location>
        <begin position="213"/>
        <end position="232"/>
    </location>
</feature>
<dbReference type="WBParaSite" id="PTRK_0001292300.1">
    <property type="protein sequence ID" value="PTRK_0001292300.1"/>
    <property type="gene ID" value="PTRK_0001292300"/>
</dbReference>
<dbReference type="Proteomes" id="UP000038045">
    <property type="component" value="Unplaced"/>
</dbReference>
<feature type="transmembrane region" description="Helical" evidence="2">
    <location>
        <begin position="384"/>
        <end position="407"/>
    </location>
</feature>
<reference evidence="4" key="1">
    <citation type="submission" date="2017-02" db="UniProtKB">
        <authorList>
            <consortium name="WormBaseParasite"/>
        </authorList>
    </citation>
    <scope>IDENTIFICATION</scope>
</reference>
<feature type="transmembrane region" description="Helical" evidence="2">
    <location>
        <begin position="53"/>
        <end position="77"/>
    </location>
</feature>
<feature type="transmembrane region" description="Helical" evidence="2">
    <location>
        <begin position="244"/>
        <end position="265"/>
    </location>
</feature>